<reference evidence="1" key="1">
    <citation type="journal article" date="2020" name="Nature">
        <title>Giant virus diversity and host interactions through global metagenomics.</title>
        <authorList>
            <person name="Schulz F."/>
            <person name="Roux S."/>
            <person name="Paez-Espino D."/>
            <person name="Jungbluth S."/>
            <person name="Walsh D.A."/>
            <person name="Denef V.J."/>
            <person name="McMahon K.D."/>
            <person name="Konstantinidis K.T."/>
            <person name="Eloe-Fadrosh E.A."/>
            <person name="Kyrpides N.C."/>
            <person name="Woyke T."/>
        </authorList>
    </citation>
    <scope>NUCLEOTIDE SEQUENCE</scope>
    <source>
        <strain evidence="1">GVMAG-M-3300009185-7</strain>
    </source>
</reference>
<proteinExistence type="predicted"/>
<accession>A0A6C0B2G6</accession>
<dbReference type="AlphaFoldDB" id="A0A6C0B2G6"/>
<evidence type="ECO:0000313" key="1">
    <source>
        <dbReference type="EMBL" id="QHS85994.1"/>
    </source>
</evidence>
<sequence>MSRPDYNHRTWPSPRARLVAIKLGLDITSRYPITRIKRLTHEKALELLAKKVKKTVPDFLAMPRNDVWIALGCYTTSPWHPAKVPYDPLYGPMRYW</sequence>
<protein>
    <submittedName>
        <fullName evidence="1">Uncharacterized protein</fullName>
    </submittedName>
</protein>
<dbReference type="EMBL" id="MN739050">
    <property type="protein sequence ID" value="QHS85994.1"/>
    <property type="molecule type" value="Genomic_DNA"/>
</dbReference>
<organism evidence="1">
    <name type="scientific">viral metagenome</name>
    <dbReference type="NCBI Taxonomy" id="1070528"/>
    <lineage>
        <taxon>unclassified sequences</taxon>
        <taxon>metagenomes</taxon>
        <taxon>organismal metagenomes</taxon>
    </lineage>
</organism>
<name>A0A6C0B2G6_9ZZZZ</name>